<name>A0A6C0I447_9ZZZZ</name>
<keyword evidence="1" id="KW-0472">Membrane</keyword>
<keyword evidence="1" id="KW-0812">Transmembrane</keyword>
<protein>
    <recommendedName>
        <fullName evidence="3">TLC domain-containing protein</fullName>
    </recommendedName>
</protein>
<evidence type="ECO:0000313" key="2">
    <source>
        <dbReference type="EMBL" id="QHT87788.1"/>
    </source>
</evidence>
<sequence>MLHLTHLIPIMAAWHLSFTEISKYKPAHISKNMNHLLHTLIFMLHYTQNYEMEHAIHISIGFFSYDIIYMVRRDGVLRNVSYLLHHGIAIYLLNLTWIEPSCAESTLKGYSILESSNIMLYVSYHVQKEWPDRKAWIRASEFVQLVWYVYYRIFNFTGFLYQIREEVIMLGICGSAMIAAVYLMGATWSCKLIMKNAQHVAAVMTSSNG</sequence>
<feature type="transmembrane region" description="Helical" evidence="1">
    <location>
        <begin position="167"/>
        <end position="185"/>
    </location>
</feature>
<dbReference type="AlphaFoldDB" id="A0A6C0I447"/>
<evidence type="ECO:0008006" key="3">
    <source>
        <dbReference type="Google" id="ProtNLM"/>
    </source>
</evidence>
<accession>A0A6C0I447</accession>
<organism evidence="2">
    <name type="scientific">viral metagenome</name>
    <dbReference type="NCBI Taxonomy" id="1070528"/>
    <lineage>
        <taxon>unclassified sequences</taxon>
        <taxon>metagenomes</taxon>
        <taxon>organismal metagenomes</taxon>
    </lineage>
</organism>
<reference evidence="2" key="1">
    <citation type="journal article" date="2020" name="Nature">
        <title>Giant virus diversity and host interactions through global metagenomics.</title>
        <authorList>
            <person name="Schulz F."/>
            <person name="Roux S."/>
            <person name="Paez-Espino D."/>
            <person name="Jungbluth S."/>
            <person name="Walsh D.A."/>
            <person name="Denef V.J."/>
            <person name="McMahon K.D."/>
            <person name="Konstantinidis K.T."/>
            <person name="Eloe-Fadrosh E.A."/>
            <person name="Kyrpides N.C."/>
            <person name="Woyke T."/>
        </authorList>
    </citation>
    <scope>NUCLEOTIDE SEQUENCE</scope>
    <source>
        <strain evidence="2">GVMAG-M-3300023184-191</strain>
    </source>
</reference>
<dbReference type="EMBL" id="MN740101">
    <property type="protein sequence ID" value="QHT87788.1"/>
    <property type="molecule type" value="Genomic_DNA"/>
</dbReference>
<keyword evidence="1" id="KW-1133">Transmembrane helix</keyword>
<evidence type="ECO:0000256" key="1">
    <source>
        <dbReference type="SAM" id="Phobius"/>
    </source>
</evidence>
<proteinExistence type="predicted"/>